<dbReference type="EMBL" id="CAXLJM020000122">
    <property type="protein sequence ID" value="CAL8138288.1"/>
    <property type="molecule type" value="Genomic_DNA"/>
</dbReference>
<comment type="caution">
    <text evidence="2">The sequence shown here is derived from an EMBL/GenBank/DDBJ whole genome shotgun (WGS) entry which is preliminary data.</text>
</comment>
<protein>
    <submittedName>
        <fullName evidence="2">Uncharacterized protein</fullName>
    </submittedName>
</protein>
<evidence type="ECO:0000256" key="1">
    <source>
        <dbReference type="SAM" id="SignalP"/>
    </source>
</evidence>
<evidence type="ECO:0000313" key="2">
    <source>
        <dbReference type="EMBL" id="CAL8138288.1"/>
    </source>
</evidence>
<dbReference type="Proteomes" id="UP001642540">
    <property type="component" value="Unassembled WGS sequence"/>
</dbReference>
<evidence type="ECO:0000313" key="3">
    <source>
        <dbReference type="Proteomes" id="UP001642540"/>
    </source>
</evidence>
<sequence length="217" mass="23966">MSPRTLFFIAIAVSMSFTVAAGAYFSKAELHPKCLKVVPTPALSTEWGLKLFAGARFYIPFGSNTAIHHISELLTGAKISTPKDLKDWCANVRIKGFKLVMDGHDGQYIVQDCAVVKKGINDCTVNPNSENPRKQKEGNGIFTIVWTDNESSMAIVRCTSDGLYNDWYVFSSEPSLNETTKGEILNSMNKLGFSDTIDDAISLSYEGCKLFDPEEED</sequence>
<feature type="signal peptide" evidence="1">
    <location>
        <begin position="1"/>
        <end position="22"/>
    </location>
</feature>
<keyword evidence="3" id="KW-1185">Reference proteome</keyword>
<proteinExistence type="predicted"/>
<organism evidence="2 3">
    <name type="scientific">Orchesella dallaii</name>
    <dbReference type="NCBI Taxonomy" id="48710"/>
    <lineage>
        <taxon>Eukaryota</taxon>
        <taxon>Metazoa</taxon>
        <taxon>Ecdysozoa</taxon>
        <taxon>Arthropoda</taxon>
        <taxon>Hexapoda</taxon>
        <taxon>Collembola</taxon>
        <taxon>Entomobryomorpha</taxon>
        <taxon>Entomobryoidea</taxon>
        <taxon>Orchesellidae</taxon>
        <taxon>Orchesellinae</taxon>
        <taxon>Orchesella</taxon>
    </lineage>
</organism>
<accession>A0ABP1RXI6</accession>
<reference evidence="2 3" key="1">
    <citation type="submission" date="2024-08" db="EMBL/GenBank/DDBJ databases">
        <authorList>
            <person name="Cucini C."/>
            <person name="Frati F."/>
        </authorList>
    </citation>
    <scope>NUCLEOTIDE SEQUENCE [LARGE SCALE GENOMIC DNA]</scope>
</reference>
<gene>
    <name evidence="2" type="ORF">ODALV1_LOCUS27301</name>
</gene>
<keyword evidence="1" id="KW-0732">Signal</keyword>
<feature type="chain" id="PRO_5045120052" evidence="1">
    <location>
        <begin position="23"/>
        <end position="217"/>
    </location>
</feature>
<name>A0ABP1RXI6_9HEXA</name>